<dbReference type="OrthoDB" id="1651249at2"/>
<gene>
    <name evidence="2" type="ORF">DXA38_18225</name>
</gene>
<dbReference type="GO" id="GO:0006047">
    <property type="term" value="P:UDP-N-acetylglucosamine metabolic process"/>
    <property type="evidence" value="ECO:0007669"/>
    <property type="project" value="TreeGrafter"/>
</dbReference>
<feature type="domain" description="SIS" evidence="1">
    <location>
        <begin position="42"/>
        <end position="193"/>
    </location>
</feature>
<proteinExistence type="predicted"/>
<evidence type="ECO:0000313" key="2">
    <source>
        <dbReference type="EMBL" id="RGC11440.1"/>
    </source>
</evidence>
<organism evidence="2 3">
    <name type="scientific">Clostridium innocuum</name>
    <dbReference type="NCBI Taxonomy" id="1522"/>
    <lineage>
        <taxon>Bacteria</taxon>
        <taxon>Bacillati</taxon>
        <taxon>Bacillota</taxon>
        <taxon>Clostridia</taxon>
        <taxon>Eubacteriales</taxon>
        <taxon>Clostridiaceae</taxon>
        <taxon>Clostridium</taxon>
    </lineage>
</organism>
<dbReference type="InterPro" id="IPR035490">
    <property type="entry name" value="GlmS/FrlB_SIS"/>
</dbReference>
<dbReference type="Pfam" id="PF01380">
    <property type="entry name" value="SIS"/>
    <property type="match status" value="1"/>
</dbReference>
<dbReference type="PROSITE" id="PS51464">
    <property type="entry name" value="SIS"/>
    <property type="match status" value="1"/>
</dbReference>
<dbReference type="InterPro" id="IPR046348">
    <property type="entry name" value="SIS_dom_sf"/>
</dbReference>
<dbReference type="GO" id="GO:0004360">
    <property type="term" value="F:glutamine-fructose-6-phosphate transaminase (isomerizing) activity"/>
    <property type="evidence" value="ECO:0007669"/>
    <property type="project" value="TreeGrafter"/>
</dbReference>
<dbReference type="GO" id="GO:0097367">
    <property type="term" value="F:carbohydrate derivative binding"/>
    <property type="evidence" value="ECO:0007669"/>
    <property type="project" value="InterPro"/>
</dbReference>
<dbReference type="CDD" id="cd05009">
    <property type="entry name" value="SIS_GlmS_GlmD_2"/>
    <property type="match status" value="1"/>
</dbReference>
<name>A0A3E2VKZ3_CLOIN</name>
<dbReference type="Gene3D" id="3.40.50.10490">
    <property type="entry name" value="Glucose-6-phosphate isomerase like protein, domain 1"/>
    <property type="match status" value="2"/>
</dbReference>
<dbReference type="SUPFAM" id="SSF53697">
    <property type="entry name" value="SIS domain"/>
    <property type="match status" value="1"/>
</dbReference>
<reference evidence="2 3" key="1">
    <citation type="submission" date="2018-08" db="EMBL/GenBank/DDBJ databases">
        <title>A genome reference for cultivated species of the human gut microbiota.</title>
        <authorList>
            <person name="Zou Y."/>
            <person name="Xue W."/>
            <person name="Luo G."/>
        </authorList>
    </citation>
    <scope>NUCLEOTIDE SEQUENCE [LARGE SCALE GENOMIC DNA]</scope>
    <source>
        <strain evidence="2 3">OF01-2LB</strain>
    </source>
</reference>
<sequence length="377" mass="42812">MENAKTTAKEQECSALLRAIADQPLLIRSLLKHKKELTEDFVQHFLTHSVKKVYFCAQASGTFVGNMLAPCMEQLLQVETEVCNPASFPAYFQFNINQLYKPDELLMLCPAHSGTTTGPIRMAQECKRLHIPVICTTVNSASPLAKLSDIVIGKCCGFEESFIETRTHMASLMIFFLCIIETAKQKKMLCEQDYTYYQQYFSRLADSIDRIIRDTADWYKDHRELLQTKMIARYIGAGPYYAVAQEGGLKIAEATAIASLVYEQEEFMHTGTTQIQKDSLLFLIAPSGVQETRMLELIRWCRLYSDYVILIAEHSHPLKDSKALLCHFQNDPYCSVMEYMVPFQMLAYLLAKDRGLSVVHAANDGASAYLKTHTEEV</sequence>
<dbReference type="Proteomes" id="UP000260025">
    <property type="component" value="Unassembled WGS sequence"/>
</dbReference>
<dbReference type="PANTHER" id="PTHR10937:SF17">
    <property type="entry name" value="GLUCOSAMINE-FRUCTOSE-6-PHOSPHATE AMINOTRANSFERASE"/>
    <property type="match status" value="1"/>
</dbReference>
<evidence type="ECO:0000313" key="3">
    <source>
        <dbReference type="Proteomes" id="UP000260025"/>
    </source>
</evidence>
<comment type="caution">
    <text evidence="2">The sequence shown here is derived from an EMBL/GenBank/DDBJ whole genome shotgun (WGS) entry which is preliminary data.</text>
</comment>
<evidence type="ECO:0000259" key="1">
    <source>
        <dbReference type="PROSITE" id="PS51464"/>
    </source>
</evidence>
<dbReference type="GO" id="GO:0006487">
    <property type="term" value="P:protein N-linked glycosylation"/>
    <property type="evidence" value="ECO:0007669"/>
    <property type="project" value="TreeGrafter"/>
</dbReference>
<dbReference type="RefSeq" id="WP_117444441.1">
    <property type="nucleotide sequence ID" value="NZ_JAJFEN010000045.1"/>
</dbReference>
<dbReference type="InterPro" id="IPR001347">
    <property type="entry name" value="SIS_dom"/>
</dbReference>
<protein>
    <submittedName>
        <fullName evidence="2">SIS domain-containing protein</fullName>
    </submittedName>
</protein>
<dbReference type="EMBL" id="QVEV01000036">
    <property type="protein sequence ID" value="RGC11440.1"/>
    <property type="molecule type" value="Genomic_DNA"/>
</dbReference>
<dbReference type="AlphaFoldDB" id="A0A3E2VKZ3"/>
<accession>A0A3E2VKZ3</accession>
<dbReference type="GO" id="GO:0006002">
    <property type="term" value="P:fructose 6-phosphate metabolic process"/>
    <property type="evidence" value="ECO:0007669"/>
    <property type="project" value="TreeGrafter"/>
</dbReference>
<dbReference type="PANTHER" id="PTHR10937">
    <property type="entry name" value="GLUCOSAMINE--FRUCTOSE-6-PHOSPHATE AMINOTRANSFERASE, ISOMERIZING"/>
    <property type="match status" value="1"/>
</dbReference>